<accession>A0AAU8RZI3</accession>
<protein>
    <submittedName>
        <fullName evidence="1">Uncharacterized protein</fullName>
    </submittedName>
</protein>
<reference evidence="1 2" key="1">
    <citation type="submission" date="2015-02" db="EMBL/GenBank/DDBJ databases">
        <title>Complete Genome Sequencing of Pseudomonas putida S13.1.2.</title>
        <authorList>
            <person name="Chong T.M."/>
            <person name="Chan K.G."/>
            <person name="Dessaux Y."/>
        </authorList>
    </citation>
    <scope>NUCLEOTIDE SEQUENCE [LARGE SCALE GENOMIC DNA]</scope>
    <source>
        <strain evidence="1 2">S13.1.2</strain>
    </source>
</reference>
<name>A0AAU8RZI3_PSEPU</name>
<organism evidence="1 2">
    <name type="scientific">Pseudomonas putida S13.1.2</name>
    <dbReference type="NCBI Taxonomy" id="1384061"/>
    <lineage>
        <taxon>Bacteria</taxon>
        <taxon>Pseudomonadati</taxon>
        <taxon>Pseudomonadota</taxon>
        <taxon>Gammaproteobacteria</taxon>
        <taxon>Pseudomonadales</taxon>
        <taxon>Pseudomonadaceae</taxon>
        <taxon>Pseudomonas</taxon>
    </lineage>
</organism>
<sequence length="96" mass="10344">MIARITFCRGFSDSPAATAAISLPPSEKITTMTPAITGDRPLGMKPSWAVRLTSPGEGMSLCRPSRIEMPSSMKMRMVATFIAASQYSTSANERTE</sequence>
<evidence type="ECO:0000313" key="2">
    <source>
        <dbReference type="Proteomes" id="UP000033260"/>
    </source>
</evidence>
<evidence type="ECO:0000313" key="1">
    <source>
        <dbReference type="EMBL" id="AJQ45765.1"/>
    </source>
</evidence>
<dbReference type="EMBL" id="CP010979">
    <property type="protein sequence ID" value="AJQ45765.1"/>
    <property type="molecule type" value="Genomic_DNA"/>
</dbReference>
<dbReference type="Proteomes" id="UP000033260">
    <property type="component" value="Chromosome"/>
</dbReference>
<gene>
    <name evidence="1" type="ORF">N805_00325</name>
</gene>
<proteinExistence type="predicted"/>
<dbReference type="AlphaFoldDB" id="A0AAU8RZI3"/>